<dbReference type="AlphaFoldDB" id="A0A397JMK0"/>
<dbReference type="EMBL" id="PQFF01000019">
    <property type="protein sequence ID" value="RHZ88857.1"/>
    <property type="molecule type" value="Genomic_DNA"/>
</dbReference>
<evidence type="ECO:0000313" key="2">
    <source>
        <dbReference type="Proteomes" id="UP000266861"/>
    </source>
</evidence>
<name>A0A397JMK0_9GLOM</name>
<dbReference type="OrthoDB" id="2494221at2759"/>
<sequence length="202" mass="24079">MIAFTGKNVEQVIWSDESKFQILDQMNVNIARWKKRLVQCQKDLKANRGAHTTFINQKVTKTLKSKIKAREAVIEGIGKFKEYLHECWKERCERVIEWELQNNITNKIKRLILLSNKKSTSRAHTTFINQKVTKTLKSKIKAREAVIEGIGKFKEYLHECWKERCERVIEWELQNNITNKIKRKEDNIYTELNEEINRNRDS</sequence>
<proteinExistence type="predicted"/>
<reference evidence="1 2" key="1">
    <citation type="submission" date="2018-08" db="EMBL/GenBank/DDBJ databases">
        <title>Genome and evolution of the arbuscular mycorrhizal fungus Diversispora epigaea (formerly Glomus versiforme) and its bacterial endosymbionts.</title>
        <authorList>
            <person name="Sun X."/>
            <person name="Fei Z."/>
            <person name="Harrison M."/>
        </authorList>
    </citation>
    <scope>NUCLEOTIDE SEQUENCE [LARGE SCALE GENOMIC DNA]</scope>
    <source>
        <strain evidence="1 2">IT104</strain>
    </source>
</reference>
<accession>A0A397JMK0</accession>
<dbReference type="Proteomes" id="UP000266861">
    <property type="component" value="Unassembled WGS sequence"/>
</dbReference>
<evidence type="ECO:0000313" key="1">
    <source>
        <dbReference type="EMBL" id="RHZ88857.1"/>
    </source>
</evidence>
<gene>
    <name evidence="1" type="ORF">Glove_21g265</name>
</gene>
<organism evidence="1 2">
    <name type="scientific">Diversispora epigaea</name>
    <dbReference type="NCBI Taxonomy" id="1348612"/>
    <lineage>
        <taxon>Eukaryota</taxon>
        <taxon>Fungi</taxon>
        <taxon>Fungi incertae sedis</taxon>
        <taxon>Mucoromycota</taxon>
        <taxon>Glomeromycotina</taxon>
        <taxon>Glomeromycetes</taxon>
        <taxon>Diversisporales</taxon>
        <taxon>Diversisporaceae</taxon>
        <taxon>Diversispora</taxon>
    </lineage>
</organism>
<comment type="caution">
    <text evidence="1">The sequence shown here is derived from an EMBL/GenBank/DDBJ whole genome shotgun (WGS) entry which is preliminary data.</text>
</comment>
<keyword evidence="2" id="KW-1185">Reference proteome</keyword>
<protein>
    <submittedName>
        <fullName evidence="1">Uncharacterized protein</fullName>
    </submittedName>
</protein>